<dbReference type="AlphaFoldDB" id="A0A3M7S7B7"/>
<accession>A0A3M7S7B7</accession>
<keyword evidence="2" id="KW-1185">Reference proteome</keyword>
<evidence type="ECO:0000313" key="1">
    <source>
        <dbReference type="EMBL" id="RNA31525.1"/>
    </source>
</evidence>
<reference evidence="1 2" key="1">
    <citation type="journal article" date="2018" name="Sci. Rep.">
        <title>Genomic signatures of local adaptation to the degree of environmental predictability in rotifers.</title>
        <authorList>
            <person name="Franch-Gras L."/>
            <person name="Hahn C."/>
            <person name="Garcia-Roger E.M."/>
            <person name="Carmona M.J."/>
            <person name="Serra M."/>
            <person name="Gomez A."/>
        </authorList>
    </citation>
    <scope>NUCLEOTIDE SEQUENCE [LARGE SCALE GENOMIC DNA]</scope>
    <source>
        <strain evidence="1">HYR1</strain>
    </source>
</reference>
<dbReference type="EMBL" id="REGN01001931">
    <property type="protein sequence ID" value="RNA31525.1"/>
    <property type="molecule type" value="Genomic_DNA"/>
</dbReference>
<proteinExistence type="predicted"/>
<organism evidence="1 2">
    <name type="scientific">Brachionus plicatilis</name>
    <name type="common">Marine rotifer</name>
    <name type="synonym">Brachionus muelleri</name>
    <dbReference type="NCBI Taxonomy" id="10195"/>
    <lineage>
        <taxon>Eukaryota</taxon>
        <taxon>Metazoa</taxon>
        <taxon>Spiralia</taxon>
        <taxon>Gnathifera</taxon>
        <taxon>Rotifera</taxon>
        <taxon>Eurotatoria</taxon>
        <taxon>Monogononta</taxon>
        <taxon>Pseudotrocha</taxon>
        <taxon>Ploima</taxon>
        <taxon>Brachionidae</taxon>
        <taxon>Brachionus</taxon>
    </lineage>
</organism>
<protein>
    <submittedName>
        <fullName evidence="1">Uncharacterized protein</fullName>
    </submittedName>
</protein>
<gene>
    <name evidence="1" type="ORF">BpHYR1_041490</name>
</gene>
<sequence>MFINNILNIIKKNSTEFDHKKPYFKLSIQSLQKSNIILVMNKYFTIRILIRRAQCKKKSKSLKCCIKLKIFTFNVGQDSKHIFDACGTTNILNFESSEPEMEVNVESNQKTQKSKNDDIEMMAIKFVVQDRLHPFHKLNGVTTSIDISKVLNEIPREKLTKGTIFHEKSFRVPKLKAVKIEKRTY</sequence>
<name>A0A3M7S7B7_BRAPC</name>
<dbReference type="Proteomes" id="UP000276133">
    <property type="component" value="Unassembled WGS sequence"/>
</dbReference>
<comment type="caution">
    <text evidence="1">The sequence shown here is derived from an EMBL/GenBank/DDBJ whole genome shotgun (WGS) entry which is preliminary data.</text>
</comment>
<evidence type="ECO:0000313" key="2">
    <source>
        <dbReference type="Proteomes" id="UP000276133"/>
    </source>
</evidence>